<dbReference type="InterPro" id="IPR018294">
    <property type="entry name" value="ISPD_synthase_CS"/>
</dbReference>
<feature type="site" description="Positions MEP for the nucleophilic attack" evidence="7">
    <location>
        <position position="232"/>
    </location>
</feature>
<dbReference type="PANTHER" id="PTHR32125">
    <property type="entry name" value="2-C-METHYL-D-ERYTHRITOL 4-PHOSPHATE CYTIDYLYLTRANSFERASE, CHLOROPLASTIC"/>
    <property type="match status" value="1"/>
</dbReference>
<evidence type="ECO:0000256" key="1">
    <source>
        <dbReference type="ARBA" id="ARBA00001282"/>
    </source>
</evidence>
<keyword evidence="5 7" id="KW-0548">Nucleotidyltransferase</keyword>
<comment type="similarity">
    <text evidence="3 7">Belongs to the IspD/TarI cytidylyltransferase family. IspD subfamily.</text>
</comment>
<comment type="catalytic activity">
    <reaction evidence="1 7">
        <text>2-C-methyl-D-erythritol 4-phosphate + CTP + H(+) = 4-CDP-2-C-methyl-D-erythritol + diphosphate</text>
        <dbReference type="Rhea" id="RHEA:13429"/>
        <dbReference type="ChEBI" id="CHEBI:15378"/>
        <dbReference type="ChEBI" id="CHEBI:33019"/>
        <dbReference type="ChEBI" id="CHEBI:37563"/>
        <dbReference type="ChEBI" id="CHEBI:57823"/>
        <dbReference type="ChEBI" id="CHEBI:58262"/>
        <dbReference type="EC" id="2.7.7.60"/>
    </reaction>
</comment>
<dbReference type="EMBL" id="OMOD01000027">
    <property type="protein sequence ID" value="SPF34306.1"/>
    <property type="molecule type" value="Genomic_DNA"/>
</dbReference>
<dbReference type="Pfam" id="PF01128">
    <property type="entry name" value="IspD"/>
    <property type="match status" value="1"/>
</dbReference>
<evidence type="ECO:0000256" key="6">
    <source>
        <dbReference type="ARBA" id="ARBA00023229"/>
    </source>
</evidence>
<dbReference type="NCBIfam" id="TIGR00453">
    <property type="entry name" value="ispD"/>
    <property type="match status" value="1"/>
</dbReference>
<sequence length="248" mass="26382">MKVVVIIPAAGLGTRMAPVPSAQIPGAKDAKAAPPAKQFTELAGTPILIHTLRKFAAVEQVSEIWIALRENEVEGFRERLSRDARDVLRKKVELVAGGEHRQQSVGNALNAITAAADDIVLVHDAVRPLVTAEIIHEVIEGAKKYGAAIAGLPAVDTVKQVERTAEGAIIRGTIPRAGVVLAQTPQGFRYSVIKKAFDEAAADGFAGTDEASLAERAGHEVAVVMGSARNIKITTPADMELAEFYLRK</sequence>
<comment type="function">
    <text evidence="7">Catalyzes the formation of 4-diphosphocytidyl-2-C-methyl-D-erythritol from CTP and 2-C-methyl-D-erythritol 4-phosphate (MEP).</text>
</comment>
<dbReference type="AlphaFoldDB" id="A0A2U3K3T0"/>
<feature type="site" description="Positions MEP for the nucleophilic attack" evidence="7">
    <location>
        <position position="176"/>
    </location>
</feature>
<dbReference type="SUPFAM" id="SSF53448">
    <property type="entry name" value="Nucleotide-diphospho-sugar transferases"/>
    <property type="match status" value="1"/>
</dbReference>
<evidence type="ECO:0000256" key="4">
    <source>
        <dbReference type="ARBA" id="ARBA00022679"/>
    </source>
</evidence>
<dbReference type="HAMAP" id="MF_00108">
    <property type="entry name" value="IspD"/>
    <property type="match status" value="1"/>
</dbReference>
<dbReference type="InterPro" id="IPR029044">
    <property type="entry name" value="Nucleotide-diphossugar_trans"/>
</dbReference>
<name>A0A2U3K3T0_9BACT</name>
<evidence type="ECO:0000256" key="5">
    <source>
        <dbReference type="ARBA" id="ARBA00022695"/>
    </source>
</evidence>
<keyword evidence="4 7" id="KW-0808">Transferase</keyword>
<dbReference type="UniPathway" id="UPA00056">
    <property type="reaction ID" value="UER00093"/>
</dbReference>
<feature type="site" description="Transition state stabilizer" evidence="7">
    <location>
        <position position="37"/>
    </location>
</feature>
<feature type="site" description="Transition state stabilizer" evidence="7">
    <location>
        <position position="15"/>
    </location>
</feature>
<accession>A0A2U3K3T0</accession>
<keyword evidence="6 7" id="KW-0414">Isoprene biosynthesis</keyword>
<evidence type="ECO:0000313" key="8">
    <source>
        <dbReference type="EMBL" id="SPF34306.1"/>
    </source>
</evidence>
<reference evidence="9" key="1">
    <citation type="submission" date="2018-02" db="EMBL/GenBank/DDBJ databases">
        <authorList>
            <person name="Hausmann B."/>
        </authorList>
    </citation>
    <scope>NUCLEOTIDE SEQUENCE [LARGE SCALE GENOMIC DNA]</scope>
    <source>
        <strain evidence="9">Peat soil MAG SbA1</strain>
    </source>
</reference>
<dbReference type="InterPro" id="IPR034683">
    <property type="entry name" value="IspD/TarI"/>
</dbReference>
<protein>
    <recommendedName>
        <fullName evidence="7">2-C-methyl-D-erythritol 4-phosphate cytidylyltransferase</fullName>
        <ecNumber evidence="7">2.7.7.60</ecNumber>
    </recommendedName>
    <alternativeName>
        <fullName evidence="7">4-diphosphocytidyl-2C-methyl-D-erythritol synthase</fullName>
    </alternativeName>
    <alternativeName>
        <fullName evidence="7">MEP cytidylyltransferase</fullName>
        <shortName evidence="7">MCT</shortName>
    </alternativeName>
</protein>
<dbReference type="EC" id="2.7.7.60" evidence="7"/>
<dbReference type="FunFam" id="3.90.550.10:FF:000003">
    <property type="entry name" value="2-C-methyl-D-erythritol 4-phosphate cytidylyltransferase"/>
    <property type="match status" value="1"/>
</dbReference>
<dbReference type="Proteomes" id="UP000238701">
    <property type="component" value="Unassembled WGS sequence"/>
</dbReference>
<dbReference type="GO" id="GO:0019288">
    <property type="term" value="P:isopentenyl diphosphate biosynthetic process, methylerythritol 4-phosphate pathway"/>
    <property type="evidence" value="ECO:0007669"/>
    <property type="project" value="UniProtKB-UniRule"/>
</dbReference>
<evidence type="ECO:0000256" key="7">
    <source>
        <dbReference type="HAMAP-Rule" id="MF_00108"/>
    </source>
</evidence>
<dbReference type="InterPro" id="IPR050088">
    <property type="entry name" value="IspD/TarI_cytidylyltransf_bact"/>
</dbReference>
<organism evidence="8 9">
    <name type="scientific">Candidatus Sulfotelmatobacter kueseliae</name>
    <dbReference type="NCBI Taxonomy" id="2042962"/>
    <lineage>
        <taxon>Bacteria</taxon>
        <taxon>Pseudomonadati</taxon>
        <taxon>Acidobacteriota</taxon>
        <taxon>Terriglobia</taxon>
        <taxon>Terriglobales</taxon>
        <taxon>Candidatus Korobacteraceae</taxon>
        <taxon>Candidatus Sulfotelmatobacter</taxon>
    </lineage>
</organism>
<gene>
    <name evidence="7 8" type="primary">ispD</name>
    <name evidence="8" type="ORF">SBA1_1220009</name>
</gene>
<evidence type="ECO:0000256" key="3">
    <source>
        <dbReference type="ARBA" id="ARBA00009789"/>
    </source>
</evidence>
<dbReference type="PROSITE" id="PS01295">
    <property type="entry name" value="ISPD"/>
    <property type="match status" value="1"/>
</dbReference>
<dbReference type="CDD" id="cd02516">
    <property type="entry name" value="CDP-ME_synthetase"/>
    <property type="match status" value="1"/>
</dbReference>
<evidence type="ECO:0000256" key="2">
    <source>
        <dbReference type="ARBA" id="ARBA00004787"/>
    </source>
</evidence>
<dbReference type="OrthoDB" id="9806837at2"/>
<dbReference type="Gene3D" id="3.90.550.10">
    <property type="entry name" value="Spore Coat Polysaccharide Biosynthesis Protein SpsA, Chain A"/>
    <property type="match status" value="1"/>
</dbReference>
<dbReference type="GO" id="GO:0050518">
    <property type="term" value="F:2-C-methyl-D-erythritol 4-phosphate cytidylyltransferase activity"/>
    <property type="evidence" value="ECO:0007669"/>
    <property type="project" value="UniProtKB-UniRule"/>
</dbReference>
<evidence type="ECO:0000313" key="9">
    <source>
        <dbReference type="Proteomes" id="UP000238701"/>
    </source>
</evidence>
<proteinExistence type="inferred from homology"/>
<dbReference type="InterPro" id="IPR001228">
    <property type="entry name" value="IspD"/>
</dbReference>
<comment type="pathway">
    <text evidence="2 7">Isoprenoid biosynthesis; isopentenyl diphosphate biosynthesis via DXP pathway; isopentenyl diphosphate from 1-deoxy-D-xylulose 5-phosphate: step 2/6.</text>
</comment>
<dbReference type="PANTHER" id="PTHR32125:SF4">
    <property type="entry name" value="2-C-METHYL-D-ERYTHRITOL 4-PHOSPHATE CYTIDYLYLTRANSFERASE, CHLOROPLASTIC"/>
    <property type="match status" value="1"/>
</dbReference>